<reference evidence="2" key="4">
    <citation type="submission" date="2025-09" db="UniProtKB">
        <authorList>
            <consortium name="Ensembl"/>
        </authorList>
    </citation>
    <scope>IDENTIFICATION</scope>
</reference>
<accession>F7AL20</accession>
<feature type="signal peptide" evidence="1">
    <location>
        <begin position="1"/>
        <end position="16"/>
    </location>
</feature>
<evidence type="ECO:0000313" key="3">
    <source>
        <dbReference type="Proteomes" id="UP000008144"/>
    </source>
</evidence>
<feature type="chain" id="PRO_5003348645" description="H-type lectin domain-containing protein" evidence="1">
    <location>
        <begin position="17"/>
        <end position="128"/>
    </location>
</feature>
<keyword evidence="3" id="KW-1185">Reference proteome</keyword>
<reference evidence="2" key="3">
    <citation type="submission" date="2025-08" db="UniProtKB">
        <authorList>
            <consortium name="Ensembl"/>
        </authorList>
    </citation>
    <scope>IDENTIFICATION</scope>
</reference>
<dbReference type="Ensembl" id="ENSCINT00000023235.1">
    <property type="protein sequence ID" value="ENSCINP00000022989.1"/>
    <property type="gene ID" value="ENSCING00000012270.1"/>
</dbReference>
<evidence type="ECO:0000313" key="2">
    <source>
        <dbReference type="Ensembl" id="ENSCINP00000022989.1"/>
    </source>
</evidence>
<keyword evidence="1" id="KW-0732">Signal</keyword>
<evidence type="ECO:0008006" key="4">
    <source>
        <dbReference type="Google" id="ProtNLM"/>
    </source>
</evidence>
<dbReference type="EMBL" id="EAAA01002106">
    <property type="status" value="NOT_ANNOTATED_CDS"/>
    <property type="molecule type" value="Genomic_DNA"/>
</dbReference>
<reference evidence="3" key="1">
    <citation type="journal article" date="2002" name="Science">
        <title>The draft genome of Ciona intestinalis: insights into chordate and vertebrate origins.</title>
        <authorList>
            <person name="Dehal P."/>
            <person name="Satou Y."/>
            <person name="Campbell R.K."/>
            <person name="Chapman J."/>
            <person name="Degnan B."/>
            <person name="De Tomaso A."/>
            <person name="Davidson B."/>
            <person name="Di Gregorio A."/>
            <person name="Gelpke M."/>
            <person name="Goodstein D.M."/>
            <person name="Harafuji N."/>
            <person name="Hastings K.E."/>
            <person name="Ho I."/>
            <person name="Hotta K."/>
            <person name="Huang W."/>
            <person name="Kawashima T."/>
            <person name="Lemaire P."/>
            <person name="Martinez D."/>
            <person name="Meinertzhagen I.A."/>
            <person name="Necula S."/>
            <person name="Nonaka M."/>
            <person name="Putnam N."/>
            <person name="Rash S."/>
            <person name="Saiga H."/>
            <person name="Satake M."/>
            <person name="Terry A."/>
            <person name="Yamada L."/>
            <person name="Wang H.G."/>
            <person name="Awazu S."/>
            <person name="Azumi K."/>
            <person name="Boore J."/>
            <person name="Branno M."/>
            <person name="Chin-Bow S."/>
            <person name="DeSantis R."/>
            <person name="Doyle S."/>
            <person name="Francino P."/>
            <person name="Keys D.N."/>
            <person name="Haga S."/>
            <person name="Hayashi H."/>
            <person name="Hino K."/>
            <person name="Imai K.S."/>
            <person name="Inaba K."/>
            <person name="Kano S."/>
            <person name="Kobayashi K."/>
            <person name="Kobayashi M."/>
            <person name="Lee B.I."/>
            <person name="Makabe K.W."/>
            <person name="Manohar C."/>
            <person name="Matassi G."/>
            <person name="Medina M."/>
            <person name="Mochizuki Y."/>
            <person name="Mount S."/>
            <person name="Morishita T."/>
            <person name="Miura S."/>
            <person name="Nakayama A."/>
            <person name="Nishizaka S."/>
            <person name="Nomoto H."/>
            <person name="Ohta F."/>
            <person name="Oishi K."/>
            <person name="Rigoutsos I."/>
            <person name="Sano M."/>
            <person name="Sasaki A."/>
            <person name="Sasakura Y."/>
            <person name="Shoguchi E."/>
            <person name="Shin-i T."/>
            <person name="Spagnuolo A."/>
            <person name="Stainier D."/>
            <person name="Suzuki M.M."/>
            <person name="Tassy O."/>
            <person name="Takatori N."/>
            <person name="Tokuoka M."/>
            <person name="Yagi K."/>
            <person name="Yoshizaki F."/>
            <person name="Wada S."/>
            <person name="Zhang C."/>
            <person name="Hyatt P.D."/>
            <person name="Larimer F."/>
            <person name="Detter C."/>
            <person name="Doggett N."/>
            <person name="Glavina T."/>
            <person name="Hawkins T."/>
            <person name="Richardson P."/>
            <person name="Lucas S."/>
            <person name="Kohara Y."/>
            <person name="Levine M."/>
            <person name="Satoh N."/>
            <person name="Rokhsar D.S."/>
        </authorList>
    </citation>
    <scope>NUCLEOTIDE SEQUENCE [LARGE SCALE GENOMIC DNA]</scope>
</reference>
<dbReference type="Proteomes" id="UP000008144">
    <property type="component" value="Chromosome 5"/>
</dbReference>
<protein>
    <recommendedName>
        <fullName evidence="4">H-type lectin domain-containing protein</fullName>
    </recommendedName>
</protein>
<reference evidence="2" key="2">
    <citation type="journal article" date="2008" name="Genome Biol.">
        <title>Improved genome assembly and evidence-based global gene model set for the chordate Ciona intestinalis: new insight into intron and operon populations.</title>
        <authorList>
            <person name="Satou Y."/>
            <person name="Mineta K."/>
            <person name="Ogasawara M."/>
            <person name="Sasakura Y."/>
            <person name="Shoguchi E."/>
            <person name="Ueno K."/>
            <person name="Yamada L."/>
            <person name="Matsumoto J."/>
            <person name="Wasserscheid J."/>
            <person name="Dewar K."/>
            <person name="Wiley G.B."/>
            <person name="Macmil S.L."/>
            <person name="Roe B.A."/>
            <person name="Zeller R.W."/>
            <person name="Hastings K.E."/>
            <person name="Lemaire P."/>
            <person name="Lindquist E."/>
            <person name="Endo T."/>
            <person name="Hotta K."/>
            <person name="Inaba K."/>
        </authorList>
    </citation>
    <scope>NUCLEOTIDE SEQUENCE [LARGE SCALE GENOMIC DNA]</scope>
    <source>
        <strain evidence="2">wild type</strain>
    </source>
</reference>
<dbReference type="InParanoid" id="F7AL20"/>
<evidence type="ECO:0000256" key="1">
    <source>
        <dbReference type="SAM" id="SignalP"/>
    </source>
</evidence>
<organism evidence="2 3">
    <name type="scientific">Ciona intestinalis</name>
    <name type="common">Transparent sea squirt</name>
    <name type="synonym">Ascidia intestinalis</name>
    <dbReference type="NCBI Taxonomy" id="7719"/>
    <lineage>
        <taxon>Eukaryota</taxon>
        <taxon>Metazoa</taxon>
        <taxon>Chordata</taxon>
        <taxon>Tunicata</taxon>
        <taxon>Ascidiacea</taxon>
        <taxon>Phlebobranchia</taxon>
        <taxon>Cionidae</taxon>
        <taxon>Ciona</taxon>
    </lineage>
</organism>
<name>F7AL20_CIOIN</name>
<dbReference type="GeneTree" id="ENSGT00530000064660"/>
<dbReference type="HOGENOM" id="CLU_1964457_0_0_1"/>
<sequence>MKQLLFFAYIWNIALSNQLMISKESQQFHSYSTKSSLKTKIGYKKCLFSVPSYVYATVKATESSLPHTFNVTVLDVKESYFEVELKRTDISEGWNMFVTVDWYFYIGRSPEYIPIFVYSGAGKGGTPL</sequence>
<dbReference type="AlphaFoldDB" id="F7AL20"/>
<proteinExistence type="predicted"/>